<dbReference type="EMBL" id="CP041730">
    <property type="protein sequence ID" value="QDQ27750.1"/>
    <property type="molecule type" value="Genomic_DNA"/>
</dbReference>
<evidence type="ECO:0000256" key="2">
    <source>
        <dbReference type="PROSITE-ProRule" id="PRU00285"/>
    </source>
</evidence>
<proteinExistence type="inferred from homology"/>
<evidence type="ECO:0000313" key="5">
    <source>
        <dbReference type="EMBL" id="QDQ27750.1"/>
    </source>
</evidence>
<dbReference type="PANTHER" id="PTHR47062:SF1">
    <property type="entry name" value="SMALL HEAT SHOCK PROTEIN IBPA"/>
    <property type="match status" value="1"/>
</dbReference>
<reference evidence="6" key="1">
    <citation type="submission" date="2019-07" db="EMBL/GenBank/DDBJ databases">
        <title>Chitinimonas sp. nov., isolated from Ny-Alesund, arctica soil.</title>
        <authorList>
            <person name="Xu Q."/>
            <person name="Peng F."/>
        </authorList>
    </citation>
    <scope>NUCLEOTIDE SEQUENCE [LARGE SCALE GENOMIC DNA]</scope>
    <source>
        <strain evidence="6">R3-44</strain>
    </source>
</reference>
<dbReference type="InterPro" id="IPR037913">
    <property type="entry name" value="ACD_IbpA/B"/>
</dbReference>
<dbReference type="Pfam" id="PF00011">
    <property type="entry name" value="HSP20"/>
    <property type="match status" value="1"/>
</dbReference>
<name>A0A516SHY5_9NEIS</name>
<dbReference type="Gene3D" id="2.60.40.790">
    <property type="match status" value="1"/>
</dbReference>
<dbReference type="InterPro" id="IPR008978">
    <property type="entry name" value="HSP20-like_chaperone"/>
</dbReference>
<dbReference type="SUPFAM" id="SSF49764">
    <property type="entry name" value="HSP20-like chaperones"/>
    <property type="match status" value="1"/>
</dbReference>
<dbReference type="RefSeq" id="WP_144279138.1">
    <property type="nucleotide sequence ID" value="NZ_CP041730.1"/>
</dbReference>
<dbReference type="PANTHER" id="PTHR47062">
    <property type="match status" value="1"/>
</dbReference>
<accession>A0A516SHY5</accession>
<evidence type="ECO:0000256" key="1">
    <source>
        <dbReference type="ARBA" id="ARBA00023016"/>
    </source>
</evidence>
<feature type="domain" description="SHSP" evidence="4">
    <location>
        <begin position="29"/>
        <end position="140"/>
    </location>
</feature>
<evidence type="ECO:0000313" key="6">
    <source>
        <dbReference type="Proteomes" id="UP000317550"/>
    </source>
</evidence>
<protein>
    <submittedName>
        <fullName evidence="5">Hsp20 family protein</fullName>
    </submittedName>
</protein>
<dbReference type="OrthoDB" id="9810618at2"/>
<dbReference type="AlphaFoldDB" id="A0A516SHY5"/>
<dbReference type="InterPro" id="IPR002068">
    <property type="entry name" value="A-crystallin/Hsp20_dom"/>
</dbReference>
<sequence>MTAYDFTPVYRTAIGYDRLVQMIDDAMRRDTQSSYPPYNIEVLADDKYKITMAVAGFDRAELDIEVEQNTLKVVGRKAHRDTEPNYLHRGIAARNFEQIFHLDDHVKVEVAGLNNGLLTIELKREIPEALKPRKILIDAADNVHTLERRAA</sequence>
<dbReference type="Proteomes" id="UP000317550">
    <property type="component" value="Chromosome"/>
</dbReference>
<dbReference type="PROSITE" id="PS01031">
    <property type="entry name" value="SHSP"/>
    <property type="match status" value="1"/>
</dbReference>
<dbReference type="CDD" id="cd06470">
    <property type="entry name" value="ACD_IbpA-B_like"/>
    <property type="match status" value="1"/>
</dbReference>
<gene>
    <name evidence="5" type="ORF">FNU76_16115</name>
</gene>
<keyword evidence="6" id="KW-1185">Reference proteome</keyword>
<evidence type="ECO:0000256" key="3">
    <source>
        <dbReference type="RuleBase" id="RU003616"/>
    </source>
</evidence>
<comment type="similarity">
    <text evidence="2 3">Belongs to the small heat shock protein (HSP20) family.</text>
</comment>
<evidence type="ECO:0000259" key="4">
    <source>
        <dbReference type="PROSITE" id="PS01031"/>
    </source>
</evidence>
<keyword evidence="1" id="KW-0346">Stress response</keyword>
<organism evidence="5 6">
    <name type="scientific">Chitinimonas arctica</name>
    <dbReference type="NCBI Taxonomy" id="2594795"/>
    <lineage>
        <taxon>Bacteria</taxon>
        <taxon>Pseudomonadati</taxon>
        <taxon>Pseudomonadota</taxon>
        <taxon>Betaproteobacteria</taxon>
        <taxon>Neisseriales</taxon>
        <taxon>Chitinibacteraceae</taxon>
        <taxon>Chitinimonas</taxon>
    </lineage>
</organism>
<dbReference type="KEGG" id="cari:FNU76_16115"/>